<feature type="compositionally biased region" description="Polar residues" evidence="2">
    <location>
        <begin position="101"/>
        <end position="115"/>
    </location>
</feature>
<protein>
    <submittedName>
        <fullName evidence="3">Uncharacterized protein</fullName>
    </submittedName>
</protein>
<evidence type="ECO:0000256" key="1">
    <source>
        <dbReference type="PROSITE-ProRule" id="PRU00259"/>
    </source>
</evidence>
<dbReference type="InterPro" id="IPR000225">
    <property type="entry name" value="Armadillo"/>
</dbReference>
<reference evidence="4" key="1">
    <citation type="journal article" date="2015" name="PLoS Genet.">
        <title>Genome Sequence and Transcriptome Analyses of Chrysochromulina tobin: Metabolic Tools for Enhanced Algal Fitness in the Prominent Order Prymnesiales (Haptophyceae).</title>
        <authorList>
            <person name="Hovde B.T."/>
            <person name="Deodato C.R."/>
            <person name="Hunsperger H.M."/>
            <person name="Ryken S.A."/>
            <person name="Yost W."/>
            <person name="Jha R.K."/>
            <person name="Patterson J."/>
            <person name="Monnat R.J. Jr."/>
            <person name="Barlow S.B."/>
            <person name="Starkenburg S.R."/>
            <person name="Cattolico R.A."/>
        </authorList>
    </citation>
    <scope>NUCLEOTIDE SEQUENCE</scope>
    <source>
        <strain evidence="4">CCMP291</strain>
    </source>
</reference>
<dbReference type="SMART" id="SM00185">
    <property type="entry name" value="ARM"/>
    <property type="match status" value="3"/>
</dbReference>
<evidence type="ECO:0000256" key="2">
    <source>
        <dbReference type="SAM" id="MobiDB-lite"/>
    </source>
</evidence>
<feature type="region of interest" description="Disordered" evidence="2">
    <location>
        <begin position="74"/>
        <end position="123"/>
    </location>
</feature>
<evidence type="ECO:0000313" key="3">
    <source>
        <dbReference type="EMBL" id="KOO53895.1"/>
    </source>
</evidence>
<sequence length="492" mass="52219">MLNGRIATVGEYNRQKGRYHVLSVTPRRGDVGSSECYEVLSVSLKAENLTEATKEQEAQDRELTRRALDAQTEEVEARLRKRGGISVPAAAMSPADADSESGGSTHSTRSSLTRASENDDESLTRACDTFGDLAEKISAALDHVSAPNSPLLRTKQRSIHVALSAISGDPTSALPWRFLRALRFLASTIVHSVQRGASAGREAVLTHGGLEALSKVLREQSTDAQVVRDATRAIMALAANDHTGRVLRGDGVAVCLSALDAQPEDVEVATAVLTTLREIAMEHPNPLRTTRVVQATLRALTTFHDDEVVASRACGLFTNLTNDADRPLLAGLIAHDHDLAALCRAGVASAVVRALTNFDALSEARTPALMALSHLVTGDERVVAPLRAAGALRAARRALDEGLEIASDEQCACALTFFVALAEGSADRPDLCWRARAHAGALAVLERVPNEFDIGSDACASALRLLSTMIYVFDPSVDAAAVAVDVAELTAG</sequence>
<dbReference type="EMBL" id="JWZX01000011">
    <property type="protein sequence ID" value="KOO53895.1"/>
    <property type="molecule type" value="Genomic_DNA"/>
</dbReference>
<dbReference type="AlphaFoldDB" id="A0A0M0LS72"/>
<evidence type="ECO:0000313" key="4">
    <source>
        <dbReference type="Proteomes" id="UP000037460"/>
    </source>
</evidence>
<comment type="caution">
    <text evidence="3">The sequence shown here is derived from an EMBL/GenBank/DDBJ whole genome shotgun (WGS) entry which is preliminary data.</text>
</comment>
<dbReference type="InterPro" id="IPR016024">
    <property type="entry name" value="ARM-type_fold"/>
</dbReference>
<proteinExistence type="predicted"/>
<organism evidence="3 4">
    <name type="scientific">Chrysochromulina tobinii</name>
    <dbReference type="NCBI Taxonomy" id="1460289"/>
    <lineage>
        <taxon>Eukaryota</taxon>
        <taxon>Haptista</taxon>
        <taxon>Haptophyta</taxon>
        <taxon>Prymnesiophyceae</taxon>
        <taxon>Prymnesiales</taxon>
        <taxon>Chrysochromulinaceae</taxon>
        <taxon>Chrysochromulina</taxon>
    </lineage>
</organism>
<dbReference type="Gene3D" id="1.25.10.10">
    <property type="entry name" value="Leucine-rich Repeat Variant"/>
    <property type="match status" value="1"/>
</dbReference>
<accession>A0A0M0LS72</accession>
<dbReference type="InterPro" id="IPR011989">
    <property type="entry name" value="ARM-like"/>
</dbReference>
<dbReference type="Proteomes" id="UP000037460">
    <property type="component" value="Unassembled WGS sequence"/>
</dbReference>
<dbReference type="PROSITE" id="PS50176">
    <property type="entry name" value="ARM_REPEAT"/>
    <property type="match status" value="1"/>
</dbReference>
<dbReference type="SUPFAM" id="SSF48371">
    <property type="entry name" value="ARM repeat"/>
    <property type="match status" value="1"/>
</dbReference>
<feature type="repeat" description="ARM" evidence="1">
    <location>
        <begin position="208"/>
        <end position="252"/>
    </location>
</feature>
<name>A0A0M0LS72_9EUKA</name>
<gene>
    <name evidence="3" type="ORF">Ctob_012507</name>
</gene>
<keyword evidence="4" id="KW-1185">Reference proteome</keyword>